<dbReference type="PANTHER" id="PTHR12589">
    <property type="entry name" value="PYRUVOYL TETRAHYDROBIOPTERIN SYNTHASE"/>
    <property type="match status" value="1"/>
</dbReference>
<evidence type="ECO:0000256" key="7">
    <source>
        <dbReference type="ARBA" id="ARBA00048807"/>
    </source>
</evidence>
<feature type="binding site" evidence="9">
    <location>
        <position position="28"/>
    </location>
    <ligand>
        <name>Zn(2+)</name>
        <dbReference type="ChEBI" id="CHEBI:29105"/>
    </ligand>
</feature>
<feature type="binding site" evidence="9">
    <location>
        <position position="30"/>
    </location>
    <ligand>
        <name>Zn(2+)</name>
        <dbReference type="ChEBI" id="CHEBI:29105"/>
    </ligand>
</feature>
<evidence type="ECO:0000256" key="8">
    <source>
        <dbReference type="PIRNR" id="PIRNR006113"/>
    </source>
</evidence>
<keyword evidence="5 8" id="KW-0862">Zinc</keyword>
<dbReference type="GO" id="GO:0070497">
    <property type="term" value="F:6-carboxytetrahydropterin synthase activity"/>
    <property type="evidence" value="ECO:0007669"/>
    <property type="project" value="UniProtKB-EC"/>
</dbReference>
<evidence type="ECO:0000256" key="9">
    <source>
        <dbReference type="PIRSR" id="PIRSR006113-2"/>
    </source>
</evidence>
<comment type="similarity">
    <text evidence="2 8">Belongs to the PTPS family. QueD subfamily.</text>
</comment>
<gene>
    <name evidence="10" type="ORF">ENN04_02955</name>
</gene>
<keyword evidence="8" id="KW-0671">Queuosine biosynthesis</keyword>
<dbReference type="InterPro" id="IPR038418">
    <property type="entry name" value="6-PTP_synth/QueD_sf"/>
</dbReference>
<dbReference type="EC" id="4.-.-.-" evidence="8"/>
<protein>
    <recommendedName>
        <fullName evidence="3 8">6-carboxy-5,6,7,8-tetrahydropterin synthase</fullName>
        <ecNumber evidence="8">4.-.-.-</ecNumber>
    </recommendedName>
</protein>
<dbReference type="InterPro" id="IPR007115">
    <property type="entry name" value="6-PTP_synth/QueD"/>
</dbReference>
<reference evidence="10" key="1">
    <citation type="journal article" date="2020" name="mSystems">
        <title>Genome- and Community-Level Interaction Insights into Carbon Utilization and Element Cycling Functions of Hydrothermarchaeota in Hydrothermal Sediment.</title>
        <authorList>
            <person name="Zhou Z."/>
            <person name="Liu Y."/>
            <person name="Xu W."/>
            <person name="Pan J."/>
            <person name="Luo Z.H."/>
            <person name="Li M."/>
        </authorList>
    </citation>
    <scope>NUCLEOTIDE SEQUENCE [LARGE SCALE GENOMIC DNA]</scope>
    <source>
        <strain evidence="10">SpSt-114</strain>
    </source>
</reference>
<organism evidence="10">
    <name type="scientific">Thermocrinis ruber</name>
    <dbReference type="NCBI Taxonomy" id="75906"/>
    <lineage>
        <taxon>Bacteria</taxon>
        <taxon>Pseudomonadati</taxon>
        <taxon>Aquificota</taxon>
        <taxon>Aquificia</taxon>
        <taxon>Aquificales</taxon>
        <taxon>Aquificaceae</taxon>
        <taxon>Thermocrinis</taxon>
    </lineage>
</organism>
<evidence type="ECO:0000313" key="10">
    <source>
        <dbReference type="EMBL" id="HHO73577.1"/>
    </source>
</evidence>
<evidence type="ECO:0000256" key="4">
    <source>
        <dbReference type="ARBA" id="ARBA00022723"/>
    </source>
</evidence>
<name>A0A7C5X2F8_9AQUI</name>
<accession>A0A7C5X2F8</accession>
<keyword evidence="6 8" id="KW-0456">Lyase</keyword>
<evidence type="ECO:0000256" key="5">
    <source>
        <dbReference type="ARBA" id="ARBA00022833"/>
    </source>
</evidence>
<sequence>MPWLLRVKKRFNAAHFLTNYHGKPEPLHGHTWAVEVFLKVHTLDEGGMGEDFVEISKFLDEILPDYKLLNEVFDFSPSAENVAKWLYERVKERYPNVQKVVVWETEDCGAEYFEV</sequence>
<comment type="cofactor">
    <cofactor evidence="8 9">
        <name>Zn(2+)</name>
        <dbReference type="ChEBI" id="CHEBI:29105"/>
    </cofactor>
    <text evidence="8 9">Binds 1 zinc ion per subunit.</text>
</comment>
<proteinExistence type="inferred from homology"/>
<dbReference type="Pfam" id="PF01242">
    <property type="entry name" value="PTPS"/>
    <property type="match status" value="1"/>
</dbReference>
<comment type="pathway">
    <text evidence="1 8">Purine metabolism; 7-cyano-7-deazaguanine biosynthesis.</text>
</comment>
<dbReference type="GO" id="GO:0008616">
    <property type="term" value="P:tRNA queuosine(34) biosynthetic process"/>
    <property type="evidence" value="ECO:0007669"/>
    <property type="project" value="UniProtKB-KW"/>
</dbReference>
<dbReference type="SUPFAM" id="SSF55620">
    <property type="entry name" value="Tetrahydrobiopterin biosynthesis enzymes-like"/>
    <property type="match status" value="1"/>
</dbReference>
<dbReference type="GO" id="GO:0046872">
    <property type="term" value="F:metal ion binding"/>
    <property type="evidence" value="ECO:0007669"/>
    <property type="project" value="UniProtKB-KW"/>
</dbReference>
<evidence type="ECO:0000256" key="2">
    <source>
        <dbReference type="ARBA" id="ARBA00008900"/>
    </source>
</evidence>
<comment type="caution">
    <text evidence="10">The sequence shown here is derived from an EMBL/GenBank/DDBJ whole genome shotgun (WGS) entry which is preliminary data.</text>
</comment>
<dbReference type="Gene3D" id="3.30.479.10">
    <property type="entry name" value="6-pyruvoyl tetrahydropterin synthase/QueD"/>
    <property type="match status" value="1"/>
</dbReference>
<evidence type="ECO:0000256" key="6">
    <source>
        <dbReference type="ARBA" id="ARBA00023239"/>
    </source>
</evidence>
<dbReference type="PIRSF" id="PIRSF006113">
    <property type="entry name" value="PTP_synth"/>
    <property type="match status" value="1"/>
</dbReference>
<dbReference type="PANTHER" id="PTHR12589:SF7">
    <property type="entry name" value="6-PYRUVOYL TETRAHYDROBIOPTERIN SYNTHASE"/>
    <property type="match status" value="1"/>
</dbReference>
<evidence type="ECO:0000256" key="1">
    <source>
        <dbReference type="ARBA" id="ARBA00005061"/>
    </source>
</evidence>
<dbReference type="EMBL" id="DSAC01000037">
    <property type="protein sequence ID" value="HHO73577.1"/>
    <property type="molecule type" value="Genomic_DNA"/>
</dbReference>
<dbReference type="UniPathway" id="UPA00391"/>
<comment type="catalytic activity">
    <reaction evidence="7 8">
        <text>7,8-dihydroneopterin 3'-triphosphate + H2O = 6-carboxy-5,6,7,8-tetrahydropterin + triphosphate + acetaldehyde + 2 H(+)</text>
        <dbReference type="Rhea" id="RHEA:27966"/>
        <dbReference type="ChEBI" id="CHEBI:15343"/>
        <dbReference type="ChEBI" id="CHEBI:15377"/>
        <dbReference type="ChEBI" id="CHEBI:15378"/>
        <dbReference type="ChEBI" id="CHEBI:18036"/>
        <dbReference type="ChEBI" id="CHEBI:58462"/>
        <dbReference type="ChEBI" id="CHEBI:61032"/>
        <dbReference type="EC" id="4.1.2.50"/>
    </reaction>
</comment>
<evidence type="ECO:0000256" key="3">
    <source>
        <dbReference type="ARBA" id="ARBA00018141"/>
    </source>
</evidence>
<feature type="binding site" evidence="9">
    <location>
        <position position="15"/>
    </location>
    <ligand>
        <name>Zn(2+)</name>
        <dbReference type="ChEBI" id="CHEBI:29105"/>
    </ligand>
</feature>
<dbReference type="AlphaFoldDB" id="A0A7C5X2F8"/>
<keyword evidence="4 8" id="KW-0479">Metal-binding</keyword>